<feature type="region of interest" description="Disordered" evidence="1">
    <location>
        <begin position="35"/>
        <end position="75"/>
    </location>
</feature>
<evidence type="ECO:0000313" key="4">
    <source>
        <dbReference type="Proteomes" id="UP001526201"/>
    </source>
</evidence>
<evidence type="ECO:0000313" key="3">
    <source>
        <dbReference type="EMBL" id="MCV7230632.1"/>
    </source>
</evidence>
<sequence length="75" mass="8035">MNAIIRRALAGTTLVAAPILVAIGTATVSHADTVITNYGPSSSISHPVQHPAFPHQTNMPQPGTPEHHRHQWNRG</sequence>
<feature type="compositionally biased region" description="Polar residues" evidence="1">
    <location>
        <begin position="35"/>
        <end position="46"/>
    </location>
</feature>
<name>A0ABT3CMJ0_9MYCO</name>
<organism evidence="3 4">
    <name type="scientific">Mycolicibacterium komossense</name>
    <dbReference type="NCBI Taxonomy" id="1779"/>
    <lineage>
        <taxon>Bacteria</taxon>
        <taxon>Bacillati</taxon>
        <taxon>Actinomycetota</taxon>
        <taxon>Actinomycetes</taxon>
        <taxon>Mycobacteriales</taxon>
        <taxon>Mycobacteriaceae</taxon>
        <taxon>Mycolicibacterium</taxon>
    </lineage>
</organism>
<comment type="caution">
    <text evidence="3">The sequence shown here is derived from an EMBL/GenBank/DDBJ whole genome shotgun (WGS) entry which is preliminary data.</text>
</comment>
<dbReference type="EMBL" id="JACKTY010000051">
    <property type="protein sequence ID" value="MCV7230632.1"/>
    <property type="molecule type" value="Genomic_DNA"/>
</dbReference>
<feature type="chain" id="PRO_5046940235" description="Secreted protein" evidence="2">
    <location>
        <begin position="32"/>
        <end position="75"/>
    </location>
</feature>
<gene>
    <name evidence="3" type="ORF">H7J73_31955</name>
</gene>
<evidence type="ECO:0008006" key="5">
    <source>
        <dbReference type="Google" id="ProtNLM"/>
    </source>
</evidence>
<reference evidence="3 4" key="1">
    <citation type="journal article" date="2022" name="BMC Genomics">
        <title>Comparative genome analysis of mycobacteria focusing on tRNA and non-coding RNA.</title>
        <authorList>
            <person name="Behra P.R.K."/>
            <person name="Pettersson B.M.F."/>
            <person name="Ramesh M."/>
            <person name="Das S."/>
            <person name="Dasgupta S."/>
            <person name="Kirsebom L.A."/>
        </authorList>
    </citation>
    <scope>NUCLEOTIDE SEQUENCE [LARGE SCALE GENOMIC DNA]</scope>
    <source>
        <strain evidence="3 4">DSM 44078</strain>
    </source>
</reference>
<dbReference type="Proteomes" id="UP001526201">
    <property type="component" value="Unassembled WGS sequence"/>
</dbReference>
<keyword evidence="4" id="KW-1185">Reference proteome</keyword>
<evidence type="ECO:0000256" key="2">
    <source>
        <dbReference type="SAM" id="SignalP"/>
    </source>
</evidence>
<evidence type="ECO:0000256" key="1">
    <source>
        <dbReference type="SAM" id="MobiDB-lite"/>
    </source>
</evidence>
<keyword evidence="2" id="KW-0732">Signal</keyword>
<proteinExistence type="predicted"/>
<accession>A0ABT3CMJ0</accession>
<dbReference type="RefSeq" id="WP_264071915.1">
    <property type="nucleotide sequence ID" value="NZ_JACKTY010000051.1"/>
</dbReference>
<feature type="signal peptide" evidence="2">
    <location>
        <begin position="1"/>
        <end position="31"/>
    </location>
</feature>
<protein>
    <recommendedName>
        <fullName evidence="5">Secreted protein</fullName>
    </recommendedName>
</protein>